<proteinExistence type="inferred from homology"/>
<reference evidence="7 8" key="1">
    <citation type="submission" date="2021-03" db="EMBL/GenBank/DDBJ databases">
        <title>Sequencing the genomes of 1000 actinobacteria strains.</title>
        <authorList>
            <person name="Klenk H.-P."/>
        </authorList>
    </citation>
    <scope>NUCLEOTIDE SEQUENCE [LARGE SCALE GENOMIC DNA]</scope>
    <source>
        <strain evidence="7 8">DSM 46670</strain>
    </source>
</reference>
<comment type="cofactor">
    <cofactor evidence="1">
        <name>FAD</name>
        <dbReference type="ChEBI" id="CHEBI:57692"/>
    </cofactor>
</comment>
<keyword evidence="3" id="KW-0285">Flavoprotein</keyword>
<dbReference type="Proteomes" id="UP001519332">
    <property type="component" value="Unassembled WGS sequence"/>
</dbReference>
<keyword evidence="5" id="KW-0560">Oxidoreductase</keyword>
<dbReference type="PROSITE" id="PS51387">
    <property type="entry name" value="FAD_PCMH"/>
    <property type="match status" value="1"/>
</dbReference>
<dbReference type="InterPro" id="IPR036318">
    <property type="entry name" value="FAD-bd_PCMH-like_sf"/>
</dbReference>
<accession>A0ABS4TWS6</accession>
<organism evidence="7 8">
    <name type="scientific">Kibdelosporangium banguiense</name>
    <dbReference type="NCBI Taxonomy" id="1365924"/>
    <lineage>
        <taxon>Bacteria</taxon>
        <taxon>Bacillati</taxon>
        <taxon>Actinomycetota</taxon>
        <taxon>Actinomycetes</taxon>
        <taxon>Pseudonocardiales</taxon>
        <taxon>Pseudonocardiaceae</taxon>
        <taxon>Kibdelosporangium</taxon>
    </lineage>
</organism>
<dbReference type="PANTHER" id="PTHR13878:SF53">
    <property type="entry name" value="CYTOKININ DEHYDROGENASE 6"/>
    <property type="match status" value="1"/>
</dbReference>
<evidence type="ECO:0000256" key="5">
    <source>
        <dbReference type="ARBA" id="ARBA00023002"/>
    </source>
</evidence>
<name>A0ABS4TWS6_9PSEU</name>
<comment type="caution">
    <text evidence="7">The sequence shown here is derived from an EMBL/GenBank/DDBJ whole genome shotgun (WGS) entry which is preliminary data.</text>
</comment>
<dbReference type="EMBL" id="JAGINW010000001">
    <property type="protein sequence ID" value="MBP2328863.1"/>
    <property type="molecule type" value="Genomic_DNA"/>
</dbReference>
<evidence type="ECO:0000256" key="2">
    <source>
        <dbReference type="ARBA" id="ARBA00005466"/>
    </source>
</evidence>
<dbReference type="InterPro" id="IPR016167">
    <property type="entry name" value="FAD-bd_PCMH_sub1"/>
</dbReference>
<dbReference type="Gene3D" id="3.40.462.10">
    <property type="entry name" value="FAD-linked oxidases, C-terminal domain"/>
    <property type="match status" value="1"/>
</dbReference>
<evidence type="ECO:0000313" key="8">
    <source>
        <dbReference type="Proteomes" id="UP001519332"/>
    </source>
</evidence>
<sequence length="475" mass="51912">MDQPSVRFDASRRRWVRRHETTDSAPVPPLEGELILSDEVLDAAGRDLGNIVFGRPGAVLRPASSADIAAMMKFCARHGIAVAARGAAHTTHGQGLAPGGLVIDMTALTTIHTIGTDHTEVDAGVMWRDLVEAAAEQGLRFPALTGYLRLTVGGTLSVGGVSPAYRVGGQVDRVRELEVVTGTGQIVRCGPDAHTDLFHAALAGLGQVGIITRAVIDLVPALPFVRTYLLDYTSSDAAFDAMRTLLIRREVDELFCMILPPTATTPPVYQLHVHQFHDANTSPDDKHLLRALPAPADRQQIDEDYVQQVTTYDAFFDALSAQGWDDCVKPWFDVFLPDKTVQAYVAQVVSQLTEEDWSPGVGFVLAFPHETSAFHSPRLRIPEDDHYVWLFDILGASKNVGPDPEFATRMLERNRMLFETARSIGGVRYPIGSQAFDNHAWEDHYGATWPDVTAAKKRYDPTGILTPGPAISTLS</sequence>
<dbReference type="InterPro" id="IPR016166">
    <property type="entry name" value="FAD-bd_PCMH"/>
</dbReference>
<dbReference type="InterPro" id="IPR016170">
    <property type="entry name" value="Cytok_DH_C_sf"/>
</dbReference>
<evidence type="ECO:0000256" key="3">
    <source>
        <dbReference type="ARBA" id="ARBA00022630"/>
    </source>
</evidence>
<dbReference type="SUPFAM" id="SSF56176">
    <property type="entry name" value="FAD-binding/transporter-associated domain-like"/>
    <property type="match status" value="1"/>
</dbReference>
<dbReference type="InterPro" id="IPR016164">
    <property type="entry name" value="FAD-linked_Oxase-like_C"/>
</dbReference>
<dbReference type="Pfam" id="PF01565">
    <property type="entry name" value="FAD_binding_4"/>
    <property type="match status" value="1"/>
</dbReference>
<dbReference type="SUPFAM" id="SSF55103">
    <property type="entry name" value="FAD-linked oxidases, C-terminal domain"/>
    <property type="match status" value="1"/>
</dbReference>
<dbReference type="RefSeq" id="WP_209645766.1">
    <property type="nucleotide sequence ID" value="NZ_JAGINW010000001.1"/>
</dbReference>
<evidence type="ECO:0000259" key="6">
    <source>
        <dbReference type="PROSITE" id="PS51387"/>
    </source>
</evidence>
<dbReference type="InterPro" id="IPR050432">
    <property type="entry name" value="FAD-linked_Oxidoreductases_BP"/>
</dbReference>
<evidence type="ECO:0000256" key="4">
    <source>
        <dbReference type="ARBA" id="ARBA00022827"/>
    </source>
</evidence>
<dbReference type="Gene3D" id="3.30.43.10">
    <property type="entry name" value="Uridine Diphospho-n-acetylenolpyruvylglucosamine Reductase, domain 2"/>
    <property type="match status" value="1"/>
</dbReference>
<gene>
    <name evidence="7" type="ORF">JOF56_009248</name>
</gene>
<evidence type="ECO:0000256" key="1">
    <source>
        <dbReference type="ARBA" id="ARBA00001974"/>
    </source>
</evidence>
<dbReference type="InterPro" id="IPR006094">
    <property type="entry name" value="Oxid_FAD_bind_N"/>
</dbReference>
<dbReference type="InterPro" id="IPR016169">
    <property type="entry name" value="FAD-bd_PCMH_sub2"/>
</dbReference>
<evidence type="ECO:0000313" key="7">
    <source>
        <dbReference type="EMBL" id="MBP2328863.1"/>
    </source>
</evidence>
<protein>
    <submittedName>
        <fullName evidence="7">FAD/FMN-containing dehydrogenase</fullName>
    </submittedName>
</protein>
<keyword evidence="8" id="KW-1185">Reference proteome</keyword>
<dbReference type="PANTHER" id="PTHR13878">
    <property type="entry name" value="GULONOLACTONE OXIDASE"/>
    <property type="match status" value="1"/>
</dbReference>
<comment type="similarity">
    <text evidence="2">Belongs to the oxygen-dependent FAD-linked oxidoreductase family.</text>
</comment>
<feature type="domain" description="FAD-binding PCMH-type" evidence="6">
    <location>
        <begin position="52"/>
        <end position="221"/>
    </location>
</feature>
<dbReference type="Gene3D" id="3.30.465.10">
    <property type="match status" value="1"/>
</dbReference>
<keyword evidence="4" id="KW-0274">FAD</keyword>
<dbReference type="Pfam" id="PF09265">
    <property type="entry name" value="Cytokin-bind"/>
    <property type="match status" value="1"/>
</dbReference>
<dbReference type="InterPro" id="IPR015345">
    <property type="entry name" value="Cytokinin_DH_FAD/cytokin-bd"/>
</dbReference>